<accession>A0ABX2AKW5</accession>
<dbReference type="Pfam" id="PF14602">
    <property type="entry name" value="Hexapep_2"/>
    <property type="match status" value="1"/>
</dbReference>
<dbReference type="InterPro" id="IPR001451">
    <property type="entry name" value="Hexapep"/>
</dbReference>
<evidence type="ECO:0000256" key="4">
    <source>
        <dbReference type="ARBA" id="ARBA00023315"/>
    </source>
</evidence>
<reference evidence="7 8" key="1">
    <citation type="submission" date="2020-05" db="EMBL/GenBank/DDBJ databases">
        <title>Distinct polysaccharide utilization as determinants for interspecies competition between intestinal Prevotella spp.</title>
        <authorList>
            <person name="Galvez E.J.C."/>
            <person name="Iljazovic A."/>
            <person name="Strowig T."/>
        </authorList>
    </citation>
    <scope>NUCLEOTIDE SEQUENCE [LARGE SCALE GENOMIC DNA]</scope>
    <source>
        <strain evidence="7 8">PMUR</strain>
    </source>
</reference>
<dbReference type="PANTHER" id="PTHR43017:SF1">
    <property type="entry name" value="ACETYLTRANSFERASE YJL218W-RELATED"/>
    <property type="match status" value="1"/>
</dbReference>
<dbReference type="Proteomes" id="UP000714420">
    <property type="component" value="Unassembled WGS sequence"/>
</dbReference>
<dbReference type="SUPFAM" id="SSF51161">
    <property type="entry name" value="Trimeric LpxA-like enzymes"/>
    <property type="match status" value="1"/>
</dbReference>
<name>A0ABX2AKW5_9BACT</name>
<dbReference type="InterPro" id="IPR039369">
    <property type="entry name" value="LacA-like"/>
</dbReference>
<comment type="caution">
    <text evidence="7">The sequence shown here is derived from an EMBL/GenBank/DDBJ whole genome shotgun (WGS) entry which is preliminary data.</text>
</comment>
<dbReference type="RefSeq" id="WP_172275196.1">
    <property type="nucleotide sequence ID" value="NZ_CASGMU010000003.1"/>
</dbReference>
<dbReference type="InterPro" id="IPR018357">
    <property type="entry name" value="Hexapep_transf_CS"/>
</dbReference>
<dbReference type="InterPro" id="IPR011004">
    <property type="entry name" value="Trimer_LpxA-like_sf"/>
</dbReference>
<gene>
    <name evidence="7" type="ORF">HPS56_05685</name>
</gene>
<proteinExistence type="inferred from homology"/>
<dbReference type="InterPro" id="IPR024688">
    <property type="entry name" value="Mac_dom"/>
</dbReference>
<evidence type="ECO:0000256" key="3">
    <source>
        <dbReference type="ARBA" id="ARBA00022737"/>
    </source>
</evidence>
<feature type="domain" description="Maltose/galactoside acetyltransferase" evidence="6">
    <location>
        <begin position="4"/>
        <end position="58"/>
    </location>
</feature>
<dbReference type="SMART" id="SM01266">
    <property type="entry name" value="Mac"/>
    <property type="match status" value="1"/>
</dbReference>
<evidence type="ECO:0000256" key="1">
    <source>
        <dbReference type="ARBA" id="ARBA00007274"/>
    </source>
</evidence>
<comment type="similarity">
    <text evidence="1 5">Belongs to the transferase hexapeptide repeat family.</text>
</comment>
<sequence>MKLLDDLHAGKWVYGFSTEIREMLRTTETLCFRLNAISPDCEEEREELVRGILGRIGKNFTVHSPFRCDFGKHIFIGDNFVSNFNLTILDEAIVTIGDNVFIGPNCGVYTVRHALLPDQRNKGVMKASPVTIGDNVWLAANVTVLPGVTIGDGAVIGAGSVVTRDIPPYTLAAGNPCRPIRKVTEADRVDVNIEDYRRG</sequence>
<dbReference type="Gene3D" id="2.160.10.10">
    <property type="entry name" value="Hexapeptide repeat proteins"/>
    <property type="match status" value="1"/>
</dbReference>
<dbReference type="PROSITE" id="PS00101">
    <property type="entry name" value="HEXAPEP_TRANSFERASES"/>
    <property type="match status" value="1"/>
</dbReference>
<dbReference type="EMBL" id="JABKKF010000004">
    <property type="protein sequence ID" value="NPD91846.1"/>
    <property type="molecule type" value="Genomic_DNA"/>
</dbReference>
<organism evidence="7 8">
    <name type="scientific">Xylanibacter muris</name>
    <dbReference type="NCBI Taxonomy" id="2736290"/>
    <lineage>
        <taxon>Bacteria</taxon>
        <taxon>Pseudomonadati</taxon>
        <taxon>Bacteroidota</taxon>
        <taxon>Bacteroidia</taxon>
        <taxon>Bacteroidales</taxon>
        <taxon>Prevotellaceae</taxon>
        <taxon>Xylanibacter</taxon>
    </lineage>
</organism>
<evidence type="ECO:0000313" key="7">
    <source>
        <dbReference type="EMBL" id="NPD91846.1"/>
    </source>
</evidence>
<dbReference type="PANTHER" id="PTHR43017">
    <property type="entry name" value="GALACTOSIDE O-ACETYLTRANSFERASE"/>
    <property type="match status" value="1"/>
</dbReference>
<dbReference type="Pfam" id="PF00132">
    <property type="entry name" value="Hexapep"/>
    <property type="match status" value="1"/>
</dbReference>
<evidence type="ECO:0000259" key="6">
    <source>
        <dbReference type="SMART" id="SM01266"/>
    </source>
</evidence>
<dbReference type="CDD" id="cd03357">
    <property type="entry name" value="LbH_MAT_GAT"/>
    <property type="match status" value="1"/>
</dbReference>
<evidence type="ECO:0000256" key="5">
    <source>
        <dbReference type="RuleBase" id="RU367021"/>
    </source>
</evidence>
<evidence type="ECO:0000313" key="8">
    <source>
        <dbReference type="Proteomes" id="UP000714420"/>
    </source>
</evidence>
<protein>
    <recommendedName>
        <fullName evidence="5">Acetyltransferase</fullName>
        <ecNumber evidence="5">2.3.1.-</ecNumber>
    </recommendedName>
</protein>
<dbReference type="EC" id="2.3.1.-" evidence="5"/>
<keyword evidence="8" id="KW-1185">Reference proteome</keyword>
<keyword evidence="4 5" id="KW-0012">Acyltransferase</keyword>
<keyword evidence="2 5" id="KW-0808">Transferase</keyword>
<keyword evidence="3" id="KW-0677">Repeat</keyword>
<evidence type="ECO:0000256" key="2">
    <source>
        <dbReference type="ARBA" id="ARBA00022679"/>
    </source>
</evidence>